<dbReference type="PROSITE" id="PS50878">
    <property type="entry name" value="RT_POL"/>
    <property type="match status" value="1"/>
</dbReference>
<evidence type="ECO:0000313" key="2">
    <source>
        <dbReference type="EMBL" id="KHJ76352.1"/>
    </source>
</evidence>
<keyword evidence="2" id="KW-0695">RNA-directed DNA polymerase</keyword>
<dbReference type="SUPFAM" id="SSF56672">
    <property type="entry name" value="DNA/RNA polymerases"/>
    <property type="match status" value="1"/>
</dbReference>
<feature type="non-terminal residue" evidence="2">
    <location>
        <position position="1"/>
    </location>
</feature>
<dbReference type="Gene3D" id="3.10.10.10">
    <property type="entry name" value="HIV Type 1 Reverse Transcriptase, subunit A, domain 1"/>
    <property type="match status" value="1"/>
</dbReference>
<sequence length="298" mass="34332">KGGFSQLQPLDNQSVRLALFAKNWAQITDDPWVLEAIQGYRLRFLAERPSLSTQTPMEGPHNKLVASEIAELLKKGAIQRISWTTQVWSSHIFLVPKKDWRFKTVINLRPLNAFIEHNHFKLESLGMVKDLLNPGDFMAKVDMKDAYFALPIHEESRPYLAFQYNQEWYWFTALPFGLSSAPYVYTRIMKVAASLRRQGVRLLVYLDDWIFFGSDAEGLRKDVSNALLFFAQLGLTVNYEKLYLVPTQTIEFLGLELDSTKFVFKIPDRQISSIVEEAQDLLCKDSNTLPSISRFIGR</sequence>
<dbReference type="CDD" id="cd03714">
    <property type="entry name" value="RT_DIRS1"/>
    <property type="match status" value="1"/>
</dbReference>
<name>A0A0B1RYQ2_OESDE</name>
<gene>
    <name evidence="2" type="ORF">OESDEN_24028</name>
</gene>
<keyword evidence="2" id="KW-0548">Nucleotidyltransferase</keyword>
<dbReference type="Gene3D" id="3.30.70.270">
    <property type="match status" value="1"/>
</dbReference>
<evidence type="ECO:0000313" key="3">
    <source>
        <dbReference type="Proteomes" id="UP000053660"/>
    </source>
</evidence>
<protein>
    <submittedName>
        <fullName evidence="2">Reverse transcriptase</fullName>
    </submittedName>
</protein>
<reference evidence="2 3" key="1">
    <citation type="submission" date="2014-03" db="EMBL/GenBank/DDBJ databases">
        <title>Draft genome of the hookworm Oesophagostomum dentatum.</title>
        <authorList>
            <person name="Mitreva M."/>
        </authorList>
    </citation>
    <scope>NUCLEOTIDE SEQUENCE [LARGE SCALE GENOMIC DNA]</scope>
    <source>
        <strain evidence="2 3">OD-Hann</strain>
    </source>
</reference>
<dbReference type="EMBL" id="KN611840">
    <property type="protein sequence ID" value="KHJ76352.1"/>
    <property type="molecule type" value="Genomic_DNA"/>
</dbReference>
<proteinExistence type="predicted"/>
<dbReference type="Proteomes" id="UP000053660">
    <property type="component" value="Unassembled WGS sequence"/>
</dbReference>
<dbReference type="GO" id="GO:0003964">
    <property type="term" value="F:RNA-directed DNA polymerase activity"/>
    <property type="evidence" value="ECO:0007669"/>
    <property type="project" value="UniProtKB-KW"/>
</dbReference>
<dbReference type="PANTHER" id="PTHR33050:SF7">
    <property type="entry name" value="RIBONUCLEASE H"/>
    <property type="match status" value="1"/>
</dbReference>
<keyword evidence="2" id="KW-0808">Transferase</keyword>
<dbReference type="PANTHER" id="PTHR33050">
    <property type="entry name" value="REVERSE TRANSCRIPTASE DOMAIN-CONTAINING PROTEIN"/>
    <property type="match status" value="1"/>
</dbReference>
<evidence type="ECO:0000259" key="1">
    <source>
        <dbReference type="PROSITE" id="PS50878"/>
    </source>
</evidence>
<dbReference type="InterPro" id="IPR043128">
    <property type="entry name" value="Rev_trsase/Diguanyl_cyclase"/>
</dbReference>
<feature type="domain" description="Reverse transcriptase" evidence="1">
    <location>
        <begin position="76"/>
        <end position="257"/>
    </location>
</feature>
<keyword evidence="3" id="KW-1185">Reference proteome</keyword>
<dbReference type="InterPro" id="IPR000477">
    <property type="entry name" value="RT_dom"/>
</dbReference>
<accession>A0A0B1RYQ2</accession>
<dbReference type="InterPro" id="IPR043502">
    <property type="entry name" value="DNA/RNA_pol_sf"/>
</dbReference>
<dbReference type="AlphaFoldDB" id="A0A0B1RYQ2"/>
<organism evidence="2 3">
    <name type="scientific">Oesophagostomum dentatum</name>
    <name type="common">Nodular worm</name>
    <dbReference type="NCBI Taxonomy" id="61180"/>
    <lineage>
        <taxon>Eukaryota</taxon>
        <taxon>Metazoa</taxon>
        <taxon>Ecdysozoa</taxon>
        <taxon>Nematoda</taxon>
        <taxon>Chromadorea</taxon>
        <taxon>Rhabditida</taxon>
        <taxon>Rhabditina</taxon>
        <taxon>Rhabditomorpha</taxon>
        <taxon>Strongyloidea</taxon>
        <taxon>Strongylidae</taxon>
        <taxon>Oesophagostomum</taxon>
    </lineage>
</organism>
<dbReference type="OrthoDB" id="10068174at2759"/>
<dbReference type="InterPro" id="IPR052055">
    <property type="entry name" value="Hepadnavirus_pol/RT"/>
</dbReference>
<dbReference type="Pfam" id="PF00078">
    <property type="entry name" value="RVT_1"/>
    <property type="match status" value="1"/>
</dbReference>
<feature type="non-terminal residue" evidence="2">
    <location>
        <position position="298"/>
    </location>
</feature>